<keyword evidence="5" id="KW-0539">Nucleus</keyword>
<keyword evidence="3" id="KW-0238">DNA-binding</keyword>
<evidence type="ECO:0000313" key="7">
    <source>
        <dbReference type="Proteomes" id="UP001237642"/>
    </source>
</evidence>
<dbReference type="PANTHER" id="PTHR34397">
    <property type="entry name" value="OS05G0237600 PROTEIN"/>
    <property type="match status" value="1"/>
</dbReference>
<comment type="subcellular location">
    <subcellularLocation>
        <location evidence="1">Nucleus</location>
    </subcellularLocation>
</comment>
<protein>
    <submittedName>
        <fullName evidence="6">Uncharacterized protein</fullName>
    </submittedName>
</protein>
<evidence type="ECO:0000256" key="4">
    <source>
        <dbReference type="ARBA" id="ARBA00023163"/>
    </source>
</evidence>
<dbReference type="Proteomes" id="UP001237642">
    <property type="component" value="Unassembled WGS sequence"/>
</dbReference>
<sequence>MNSQEEEAALVLCSMKNSKVDYQTALQLEETRLLTLNKHKFQHPSSPSLFNHHNRLLSLVPPSLADIIGNCSTPFVKRLTRSDTKQDQVRLLFKYNHVVKFLHPLLRPSEVYKIKKRGMIVCVYDCYGRMYEMVFTLWGSKAYVITTRNWFEFCVDHGLKRVLDWVTIWMFRHNVTGRICFVITSERRFLEKAVEPVFDLPLAALQESNKTEVSELESLGFMEDVSDSHANLLSTPSKEIRCAESIVFSSLNPPPSYYRRLVEGQGSIQNPECFHIFAVDADLEHLPQKQSPENNLKSEKTNPSPTLYETVDKISDEAIAVLAMAITIVRLKPRCDKSDSLLYGSVDNGKKICWIEEFNSKQTVLDGSGAVFKLAAPVECKGIVGSDDRQRVLSIESIATLAEVDTVKL</sequence>
<dbReference type="InterPro" id="IPR015300">
    <property type="entry name" value="DNA-bd_pseudobarrel_sf"/>
</dbReference>
<keyword evidence="2" id="KW-0805">Transcription regulation</keyword>
<dbReference type="Gene3D" id="2.40.330.10">
    <property type="entry name" value="DNA-binding pseudobarrel domain"/>
    <property type="match status" value="1"/>
</dbReference>
<evidence type="ECO:0000256" key="3">
    <source>
        <dbReference type="ARBA" id="ARBA00023125"/>
    </source>
</evidence>
<dbReference type="AlphaFoldDB" id="A0AAD8JCE5"/>
<comment type="caution">
    <text evidence="6">The sequence shown here is derived from an EMBL/GenBank/DDBJ whole genome shotgun (WGS) entry which is preliminary data.</text>
</comment>
<evidence type="ECO:0000256" key="5">
    <source>
        <dbReference type="ARBA" id="ARBA00023242"/>
    </source>
</evidence>
<name>A0AAD8JCE5_9APIA</name>
<accession>A0AAD8JCE5</accession>
<dbReference type="PANTHER" id="PTHR34397:SF22">
    <property type="entry name" value="OS05G0237600 PROTEIN"/>
    <property type="match status" value="1"/>
</dbReference>
<keyword evidence="7" id="KW-1185">Reference proteome</keyword>
<evidence type="ECO:0000313" key="6">
    <source>
        <dbReference type="EMBL" id="KAK1401273.1"/>
    </source>
</evidence>
<dbReference type="CDD" id="cd10017">
    <property type="entry name" value="B3_DNA"/>
    <property type="match status" value="1"/>
</dbReference>
<dbReference type="GO" id="GO:0005634">
    <property type="term" value="C:nucleus"/>
    <property type="evidence" value="ECO:0007669"/>
    <property type="project" value="UniProtKB-SubCell"/>
</dbReference>
<dbReference type="EMBL" id="JAUIZM010000001">
    <property type="protein sequence ID" value="KAK1401273.1"/>
    <property type="molecule type" value="Genomic_DNA"/>
</dbReference>
<reference evidence="6" key="2">
    <citation type="submission" date="2023-05" db="EMBL/GenBank/DDBJ databases">
        <authorList>
            <person name="Schelkunov M.I."/>
        </authorList>
    </citation>
    <scope>NUCLEOTIDE SEQUENCE</scope>
    <source>
        <strain evidence="6">Hsosn_3</strain>
        <tissue evidence="6">Leaf</tissue>
    </source>
</reference>
<evidence type="ECO:0000256" key="2">
    <source>
        <dbReference type="ARBA" id="ARBA00023015"/>
    </source>
</evidence>
<proteinExistence type="predicted"/>
<organism evidence="6 7">
    <name type="scientific">Heracleum sosnowskyi</name>
    <dbReference type="NCBI Taxonomy" id="360622"/>
    <lineage>
        <taxon>Eukaryota</taxon>
        <taxon>Viridiplantae</taxon>
        <taxon>Streptophyta</taxon>
        <taxon>Embryophyta</taxon>
        <taxon>Tracheophyta</taxon>
        <taxon>Spermatophyta</taxon>
        <taxon>Magnoliopsida</taxon>
        <taxon>eudicotyledons</taxon>
        <taxon>Gunneridae</taxon>
        <taxon>Pentapetalae</taxon>
        <taxon>asterids</taxon>
        <taxon>campanulids</taxon>
        <taxon>Apiales</taxon>
        <taxon>Apiaceae</taxon>
        <taxon>Apioideae</taxon>
        <taxon>apioid superclade</taxon>
        <taxon>Tordylieae</taxon>
        <taxon>Tordyliinae</taxon>
        <taxon>Heracleum</taxon>
    </lineage>
</organism>
<gene>
    <name evidence="6" type="ORF">POM88_000878</name>
</gene>
<evidence type="ECO:0000256" key="1">
    <source>
        <dbReference type="ARBA" id="ARBA00004123"/>
    </source>
</evidence>
<keyword evidence="4" id="KW-0804">Transcription</keyword>
<reference evidence="6" key="1">
    <citation type="submission" date="2023-02" db="EMBL/GenBank/DDBJ databases">
        <title>Genome of toxic invasive species Heracleum sosnowskyi carries increased number of genes despite the absence of recent whole-genome duplications.</title>
        <authorList>
            <person name="Schelkunov M."/>
            <person name="Shtratnikova V."/>
            <person name="Makarenko M."/>
            <person name="Klepikova A."/>
            <person name="Omelchenko D."/>
            <person name="Novikova G."/>
            <person name="Obukhova E."/>
            <person name="Bogdanov V."/>
            <person name="Penin A."/>
            <person name="Logacheva M."/>
        </authorList>
    </citation>
    <scope>NUCLEOTIDE SEQUENCE</scope>
    <source>
        <strain evidence="6">Hsosn_3</strain>
        <tissue evidence="6">Leaf</tissue>
    </source>
</reference>
<dbReference type="SUPFAM" id="SSF101936">
    <property type="entry name" value="DNA-binding pseudobarrel domain"/>
    <property type="match status" value="1"/>
</dbReference>
<dbReference type="GO" id="GO:0003677">
    <property type="term" value="F:DNA binding"/>
    <property type="evidence" value="ECO:0007669"/>
    <property type="project" value="UniProtKB-KW"/>
</dbReference>
<dbReference type="InterPro" id="IPR003340">
    <property type="entry name" value="B3_DNA-bd"/>
</dbReference>